<sequence length="283" mass="30829">MWDGICIVISNSKITLNCDPLGDSVLIVGDHRCEPQSLDGQKLVCTVQTPGSQSHHEASGLRQARLPNILLPESAGLNVPFVDAANAPIFPMRKHKSWDGDGYRGKKGRRSPCSTKTVIGSITYASGKLSTGIKLFISGKEIEVDARVANIPVAGPGRPPSILLHLTCLRPSQTRPPPSEFMPPMTVPACSINTVPTRFPPINPVQPTHSMDLLRSGNRGKFDFQVKGCSLLSKRLYVGMIQRQRDYSRVVDPVIWEDSAASSTGRGHFHMREHDGDEVAGAY</sequence>
<evidence type="ECO:0000313" key="2">
    <source>
        <dbReference type="EMBL" id="KAF9512502.1"/>
    </source>
</evidence>
<organism evidence="2 3">
    <name type="scientific">Hydnum rufescens UP504</name>
    <dbReference type="NCBI Taxonomy" id="1448309"/>
    <lineage>
        <taxon>Eukaryota</taxon>
        <taxon>Fungi</taxon>
        <taxon>Dikarya</taxon>
        <taxon>Basidiomycota</taxon>
        <taxon>Agaricomycotina</taxon>
        <taxon>Agaricomycetes</taxon>
        <taxon>Cantharellales</taxon>
        <taxon>Hydnaceae</taxon>
        <taxon>Hydnum</taxon>
    </lineage>
</organism>
<dbReference type="AlphaFoldDB" id="A0A9P6AV42"/>
<keyword evidence="3" id="KW-1185">Reference proteome</keyword>
<gene>
    <name evidence="2" type="ORF">BS47DRAFT_1394102</name>
</gene>
<protein>
    <submittedName>
        <fullName evidence="2">Uncharacterized protein</fullName>
    </submittedName>
</protein>
<dbReference type="EMBL" id="MU128985">
    <property type="protein sequence ID" value="KAF9512502.1"/>
    <property type="molecule type" value="Genomic_DNA"/>
</dbReference>
<proteinExistence type="predicted"/>
<comment type="caution">
    <text evidence="2">The sequence shown here is derived from an EMBL/GenBank/DDBJ whole genome shotgun (WGS) entry which is preliminary data.</text>
</comment>
<feature type="region of interest" description="Disordered" evidence="1">
    <location>
        <begin position="264"/>
        <end position="283"/>
    </location>
</feature>
<reference evidence="2" key="1">
    <citation type="journal article" date="2020" name="Nat. Commun.">
        <title>Large-scale genome sequencing of mycorrhizal fungi provides insights into the early evolution of symbiotic traits.</title>
        <authorList>
            <person name="Miyauchi S."/>
            <person name="Kiss E."/>
            <person name="Kuo A."/>
            <person name="Drula E."/>
            <person name="Kohler A."/>
            <person name="Sanchez-Garcia M."/>
            <person name="Morin E."/>
            <person name="Andreopoulos B."/>
            <person name="Barry K.W."/>
            <person name="Bonito G."/>
            <person name="Buee M."/>
            <person name="Carver A."/>
            <person name="Chen C."/>
            <person name="Cichocki N."/>
            <person name="Clum A."/>
            <person name="Culley D."/>
            <person name="Crous P.W."/>
            <person name="Fauchery L."/>
            <person name="Girlanda M."/>
            <person name="Hayes R.D."/>
            <person name="Keri Z."/>
            <person name="LaButti K."/>
            <person name="Lipzen A."/>
            <person name="Lombard V."/>
            <person name="Magnuson J."/>
            <person name="Maillard F."/>
            <person name="Murat C."/>
            <person name="Nolan M."/>
            <person name="Ohm R.A."/>
            <person name="Pangilinan J."/>
            <person name="Pereira M.F."/>
            <person name="Perotto S."/>
            <person name="Peter M."/>
            <person name="Pfister S."/>
            <person name="Riley R."/>
            <person name="Sitrit Y."/>
            <person name="Stielow J.B."/>
            <person name="Szollosi G."/>
            <person name="Zifcakova L."/>
            <person name="Stursova M."/>
            <person name="Spatafora J.W."/>
            <person name="Tedersoo L."/>
            <person name="Vaario L.M."/>
            <person name="Yamada A."/>
            <person name="Yan M."/>
            <person name="Wang P."/>
            <person name="Xu J."/>
            <person name="Bruns T."/>
            <person name="Baldrian P."/>
            <person name="Vilgalys R."/>
            <person name="Dunand C."/>
            <person name="Henrissat B."/>
            <person name="Grigoriev I.V."/>
            <person name="Hibbett D."/>
            <person name="Nagy L.G."/>
            <person name="Martin F.M."/>
        </authorList>
    </citation>
    <scope>NUCLEOTIDE SEQUENCE</scope>
    <source>
        <strain evidence="2">UP504</strain>
    </source>
</reference>
<dbReference type="Proteomes" id="UP000886523">
    <property type="component" value="Unassembled WGS sequence"/>
</dbReference>
<evidence type="ECO:0000313" key="3">
    <source>
        <dbReference type="Proteomes" id="UP000886523"/>
    </source>
</evidence>
<accession>A0A9P6AV42</accession>
<name>A0A9P6AV42_9AGAM</name>
<evidence type="ECO:0000256" key="1">
    <source>
        <dbReference type="SAM" id="MobiDB-lite"/>
    </source>
</evidence>